<dbReference type="AlphaFoldDB" id="A0A4C1SZ56"/>
<proteinExistence type="predicted"/>
<name>A0A4C1SZ56_EUMVA</name>
<feature type="region of interest" description="Disordered" evidence="1">
    <location>
        <begin position="132"/>
        <end position="169"/>
    </location>
</feature>
<dbReference type="Proteomes" id="UP000299102">
    <property type="component" value="Unassembled WGS sequence"/>
</dbReference>
<organism evidence="2 3">
    <name type="scientific">Eumeta variegata</name>
    <name type="common">Bagworm moth</name>
    <name type="synonym">Eumeta japonica</name>
    <dbReference type="NCBI Taxonomy" id="151549"/>
    <lineage>
        <taxon>Eukaryota</taxon>
        <taxon>Metazoa</taxon>
        <taxon>Ecdysozoa</taxon>
        <taxon>Arthropoda</taxon>
        <taxon>Hexapoda</taxon>
        <taxon>Insecta</taxon>
        <taxon>Pterygota</taxon>
        <taxon>Neoptera</taxon>
        <taxon>Endopterygota</taxon>
        <taxon>Lepidoptera</taxon>
        <taxon>Glossata</taxon>
        <taxon>Ditrysia</taxon>
        <taxon>Tineoidea</taxon>
        <taxon>Psychidae</taxon>
        <taxon>Oiketicinae</taxon>
        <taxon>Eumeta</taxon>
    </lineage>
</organism>
<reference evidence="2 3" key="1">
    <citation type="journal article" date="2019" name="Commun. Biol.">
        <title>The bagworm genome reveals a unique fibroin gene that provides high tensile strength.</title>
        <authorList>
            <person name="Kono N."/>
            <person name="Nakamura H."/>
            <person name="Ohtoshi R."/>
            <person name="Tomita M."/>
            <person name="Numata K."/>
            <person name="Arakawa K."/>
        </authorList>
    </citation>
    <scope>NUCLEOTIDE SEQUENCE [LARGE SCALE GENOMIC DNA]</scope>
</reference>
<sequence length="169" mass="18083">MCKSHLQYDQHSSEEELEVINGPSSVAAAEAAACNVLTVRGTSSLISERGSSSLDPDELQGEVATLKGPVQRWLKILRNFGTDIDTSQLSHITAFGSFQANRSHMYRSTTPLILQEARCGIENIKLCDNSVNDENGGEGTGNNGDTSCAMGTEDENTENDDGTASSIIK</sequence>
<keyword evidence="3" id="KW-1185">Reference proteome</keyword>
<dbReference type="EMBL" id="BGZK01004190">
    <property type="protein sequence ID" value="GBP07479.1"/>
    <property type="molecule type" value="Genomic_DNA"/>
</dbReference>
<evidence type="ECO:0000313" key="3">
    <source>
        <dbReference type="Proteomes" id="UP000299102"/>
    </source>
</evidence>
<evidence type="ECO:0000313" key="2">
    <source>
        <dbReference type="EMBL" id="GBP07479.1"/>
    </source>
</evidence>
<gene>
    <name evidence="2" type="ORF">EVAR_72889_1</name>
</gene>
<accession>A0A4C1SZ56</accession>
<dbReference type="OrthoDB" id="6435011at2759"/>
<comment type="caution">
    <text evidence="2">The sequence shown here is derived from an EMBL/GenBank/DDBJ whole genome shotgun (WGS) entry which is preliminary data.</text>
</comment>
<feature type="compositionally biased region" description="Acidic residues" evidence="1">
    <location>
        <begin position="152"/>
        <end position="161"/>
    </location>
</feature>
<protein>
    <submittedName>
        <fullName evidence="2">Uncharacterized protein</fullName>
    </submittedName>
</protein>
<evidence type="ECO:0000256" key="1">
    <source>
        <dbReference type="SAM" id="MobiDB-lite"/>
    </source>
</evidence>